<feature type="binding site" evidence="6">
    <location>
        <position position="187"/>
    </location>
    <ligand>
        <name>S-adenosyl-L-methionine</name>
        <dbReference type="ChEBI" id="CHEBI:59789"/>
    </ligand>
</feature>
<comment type="function">
    <text evidence="6">Methylates ribosomal protein L11.</text>
</comment>
<protein>
    <recommendedName>
        <fullName evidence="6">Ribosomal protein L11 methyltransferase</fullName>
        <shortName evidence="6">L11 Mtase</shortName>
        <ecNumber evidence="6">2.1.1.-</ecNumber>
    </recommendedName>
</protein>
<dbReference type="EMBL" id="BLTE01000028">
    <property type="protein sequence ID" value="GFK95990.1"/>
    <property type="molecule type" value="Genomic_DNA"/>
</dbReference>
<dbReference type="InterPro" id="IPR004498">
    <property type="entry name" value="Ribosomal_PrmA_MeTrfase"/>
</dbReference>
<evidence type="ECO:0000256" key="3">
    <source>
        <dbReference type="ARBA" id="ARBA00022603"/>
    </source>
</evidence>
<feature type="binding site" evidence="6">
    <location>
        <position position="140"/>
    </location>
    <ligand>
        <name>S-adenosyl-L-methionine</name>
        <dbReference type="ChEBI" id="CHEBI:59789"/>
    </ligand>
</feature>
<dbReference type="HAMAP" id="MF_00735">
    <property type="entry name" value="Methyltr_PrmA"/>
    <property type="match status" value="1"/>
</dbReference>
<evidence type="ECO:0000256" key="6">
    <source>
        <dbReference type="HAMAP-Rule" id="MF_00735"/>
    </source>
</evidence>
<comment type="similarity">
    <text evidence="1 6">Belongs to the methyltransferase superfamily. PrmA family.</text>
</comment>
<dbReference type="InterPro" id="IPR050078">
    <property type="entry name" value="Ribosomal_L11_MeTrfase_PrmA"/>
</dbReference>
<feature type="binding site" evidence="6">
    <location>
        <position position="237"/>
    </location>
    <ligand>
        <name>S-adenosyl-L-methionine</name>
        <dbReference type="ChEBI" id="CHEBI:59789"/>
    </ligand>
</feature>
<keyword evidence="3 6" id="KW-0489">Methyltransferase</keyword>
<evidence type="ECO:0000313" key="7">
    <source>
        <dbReference type="EMBL" id="GFK95990.1"/>
    </source>
</evidence>
<comment type="catalytic activity">
    <reaction evidence="6">
        <text>L-lysyl-[protein] + 3 S-adenosyl-L-methionine = N(6),N(6),N(6)-trimethyl-L-lysyl-[protein] + 3 S-adenosyl-L-homocysteine + 3 H(+)</text>
        <dbReference type="Rhea" id="RHEA:54192"/>
        <dbReference type="Rhea" id="RHEA-COMP:9752"/>
        <dbReference type="Rhea" id="RHEA-COMP:13826"/>
        <dbReference type="ChEBI" id="CHEBI:15378"/>
        <dbReference type="ChEBI" id="CHEBI:29969"/>
        <dbReference type="ChEBI" id="CHEBI:57856"/>
        <dbReference type="ChEBI" id="CHEBI:59789"/>
        <dbReference type="ChEBI" id="CHEBI:61961"/>
    </reaction>
</comment>
<dbReference type="RefSeq" id="WP_173087127.1">
    <property type="nucleotide sequence ID" value="NZ_BLTE01000028.1"/>
</dbReference>
<dbReference type="GO" id="GO:0005840">
    <property type="term" value="C:ribosome"/>
    <property type="evidence" value="ECO:0007669"/>
    <property type="project" value="UniProtKB-KW"/>
</dbReference>
<dbReference type="EC" id="2.1.1.-" evidence="6"/>
<dbReference type="GO" id="GO:0005737">
    <property type="term" value="C:cytoplasm"/>
    <property type="evidence" value="ECO:0007669"/>
    <property type="project" value="UniProtKB-SubCell"/>
</dbReference>
<comment type="caution">
    <text evidence="7">The sequence shown here is derived from an EMBL/GenBank/DDBJ whole genome shotgun (WGS) entry which is preliminary data.</text>
</comment>
<dbReference type="Pfam" id="PF06325">
    <property type="entry name" value="PrmA"/>
    <property type="match status" value="1"/>
</dbReference>
<dbReference type="GO" id="GO:0032259">
    <property type="term" value="P:methylation"/>
    <property type="evidence" value="ECO:0007669"/>
    <property type="project" value="UniProtKB-KW"/>
</dbReference>
<dbReference type="GO" id="GO:0008276">
    <property type="term" value="F:protein methyltransferase activity"/>
    <property type="evidence" value="ECO:0007669"/>
    <property type="project" value="UniProtKB-UniRule"/>
</dbReference>
<dbReference type="SUPFAM" id="SSF53335">
    <property type="entry name" value="S-adenosyl-L-methionine-dependent methyltransferases"/>
    <property type="match status" value="1"/>
</dbReference>
<dbReference type="PANTHER" id="PTHR43648">
    <property type="entry name" value="ELECTRON TRANSFER FLAVOPROTEIN BETA SUBUNIT LYSINE METHYLTRANSFERASE"/>
    <property type="match status" value="1"/>
</dbReference>
<feature type="binding site" evidence="6">
    <location>
        <position position="166"/>
    </location>
    <ligand>
        <name>S-adenosyl-L-methionine</name>
        <dbReference type="ChEBI" id="CHEBI:59789"/>
    </ligand>
</feature>
<keyword evidence="5 6" id="KW-0949">S-adenosyl-L-methionine</keyword>
<keyword evidence="7" id="KW-0687">Ribonucleoprotein</keyword>
<evidence type="ECO:0000256" key="5">
    <source>
        <dbReference type="ARBA" id="ARBA00022691"/>
    </source>
</evidence>
<sequence>MSQLLKIELTLPGSLSETDMELLSDDVSAWLSSNSLQGWEELTAPATRDVTFRFYLEPESPLAQVVRGYVPQRWPMARVAVEAQEQQDWAAAWKEFFTPIDIGGRFEIVPPWLSDADHHGLEPIVIEPKMAFGTGHHATTALCLEGIAKLVDSGRLAKGARYLDLGTGSGILAIGLAKLGCTGLAVDIDPQAVFCAAENLALNGLPAPGTPGAPVELCVCGLEGLAPDAAFDCIVANILAQPLIDMAPYLLAHLKPGGALILSGILTTQARAVADAYVRQGLPEPEIKDVGEWSGLFWV</sequence>
<dbReference type="InterPro" id="IPR029063">
    <property type="entry name" value="SAM-dependent_MTases_sf"/>
</dbReference>
<name>A0A6V8LYX0_9BACT</name>
<evidence type="ECO:0000256" key="2">
    <source>
        <dbReference type="ARBA" id="ARBA00022490"/>
    </source>
</evidence>
<keyword evidence="4 6" id="KW-0808">Transferase</keyword>
<dbReference type="Gene3D" id="3.40.50.150">
    <property type="entry name" value="Vaccinia Virus protein VP39"/>
    <property type="match status" value="1"/>
</dbReference>
<evidence type="ECO:0000313" key="8">
    <source>
        <dbReference type="Proteomes" id="UP000494245"/>
    </source>
</evidence>
<dbReference type="CDD" id="cd02440">
    <property type="entry name" value="AdoMet_MTases"/>
    <property type="match status" value="1"/>
</dbReference>
<accession>A0A6V8LYX0</accession>
<reference evidence="7 8" key="2">
    <citation type="submission" date="2020-05" db="EMBL/GenBank/DDBJ databases">
        <title>Draft genome sequence of Desulfovibrio sp. strainFSS-1.</title>
        <authorList>
            <person name="Shimoshige H."/>
            <person name="Kobayashi H."/>
            <person name="Maekawa T."/>
        </authorList>
    </citation>
    <scope>NUCLEOTIDE SEQUENCE [LARGE SCALE GENOMIC DNA]</scope>
    <source>
        <strain evidence="7 8">SIID29052-01</strain>
    </source>
</reference>
<dbReference type="Proteomes" id="UP000494245">
    <property type="component" value="Unassembled WGS sequence"/>
</dbReference>
<keyword evidence="8" id="KW-1185">Reference proteome</keyword>
<reference evidence="7 8" key="1">
    <citation type="submission" date="2020-04" db="EMBL/GenBank/DDBJ databases">
        <authorList>
            <consortium name="Desulfovibrio sp. FSS-1 genome sequencing consortium"/>
            <person name="Shimoshige H."/>
            <person name="Kobayashi H."/>
            <person name="Maekawa T."/>
        </authorList>
    </citation>
    <scope>NUCLEOTIDE SEQUENCE [LARGE SCALE GENOMIC DNA]</scope>
    <source>
        <strain evidence="7 8">SIID29052-01</strain>
    </source>
</reference>
<keyword evidence="7" id="KW-0689">Ribosomal protein</keyword>
<dbReference type="AlphaFoldDB" id="A0A6V8LYX0"/>
<dbReference type="PANTHER" id="PTHR43648:SF1">
    <property type="entry name" value="ELECTRON TRANSFER FLAVOPROTEIN BETA SUBUNIT LYSINE METHYLTRANSFERASE"/>
    <property type="match status" value="1"/>
</dbReference>
<gene>
    <name evidence="7" type="primary">prmA_2</name>
    <name evidence="6" type="synonym">prmA</name>
    <name evidence="7" type="ORF">NNJEOMEG_03864</name>
</gene>
<keyword evidence="2 6" id="KW-0963">Cytoplasm</keyword>
<comment type="subcellular location">
    <subcellularLocation>
        <location evidence="6">Cytoplasm</location>
    </subcellularLocation>
</comment>
<organism evidence="7 8">
    <name type="scientific">Fundidesulfovibrio magnetotacticus</name>
    <dbReference type="NCBI Taxonomy" id="2730080"/>
    <lineage>
        <taxon>Bacteria</taxon>
        <taxon>Pseudomonadati</taxon>
        <taxon>Thermodesulfobacteriota</taxon>
        <taxon>Desulfovibrionia</taxon>
        <taxon>Desulfovibrionales</taxon>
        <taxon>Desulfovibrionaceae</taxon>
        <taxon>Fundidesulfovibrio</taxon>
    </lineage>
</organism>
<evidence type="ECO:0000256" key="1">
    <source>
        <dbReference type="ARBA" id="ARBA00009741"/>
    </source>
</evidence>
<proteinExistence type="inferred from homology"/>
<evidence type="ECO:0000256" key="4">
    <source>
        <dbReference type="ARBA" id="ARBA00022679"/>
    </source>
</evidence>